<evidence type="ECO:0000259" key="2">
    <source>
        <dbReference type="Pfam" id="PF03572"/>
    </source>
</evidence>
<dbReference type="InterPro" id="IPR005151">
    <property type="entry name" value="Tail-specific_protease"/>
</dbReference>
<dbReference type="InterPro" id="IPR029045">
    <property type="entry name" value="ClpP/crotonase-like_dom_sf"/>
</dbReference>
<feature type="signal peptide" evidence="1">
    <location>
        <begin position="1"/>
        <end position="47"/>
    </location>
</feature>
<dbReference type="Gene3D" id="3.90.226.10">
    <property type="entry name" value="2-enoyl-CoA Hydratase, Chain A, domain 1"/>
    <property type="match status" value="1"/>
</dbReference>
<accession>A0ABS3B660</accession>
<feature type="chain" id="PRO_5045127377" description="Tail specific protease domain-containing protein" evidence="1">
    <location>
        <begin position="48"/>
        <end position="474"/>
    </location>
</feature>
<dbReference type="EMBL" id="JAFIWB010000025">
    <property type="protein sequence ID" value="MBN6104037.1"/>
    <property type="molecule type" value="Genomic_DNA"/>
</dbReference>
<dbReference type="Pfam" id="PF03572">
    <property type="entry name" value="Peptidase_S41"/>
    <property type="match status" value="1"/>
</dbReference>
<evidence type="ECO:0000256" key="1">
    <source>
        <dbReference type="SAM" id="SignalP"/>
    </source>
</evidence>
<organism evidence="3 4">
    <name type="scientific">Xanthomonas bonasiae</name>
    <dbReference type="NCBI Taxonomy" id="2810351"/>
    <lineage>
        <taxon>Bacteria</taxon>
        <taxon>Pseudomonadati</taxon>
        <taxon>Pseudomonadota</taxon>
        <taxon>Gammaproteobacteria</taxon>
        <taxon>Lysobacterales</taxon>
        <taxon>Lysobacteraceae</taxon>
        <taxon>Xanthomonas</taxon>
    </lineage>
</organism>
<dbReference type="SUPFAM" id="SSF52096">
    <property type="entry name" value="ClpP/crotonase"/>
    <property type="match status" value="1"/>
</dbReference>
<name>A0ABS3B660_9XANT</name>
<keyword evidence="4" id="KW-1185">Reference proteome</keyword>
<sequence>MAFFVMLKLYGIFSKHFRGIFMRRPQPLHAFLFFLAVASALAPTAKAAERYSPQQIHADLDALQAGIAATHPDPSHSVDPAQLQLAIDALRQRASTGLDRDAAWRDFSTLNPLLADGHFFVGYADWRAETEQHLREGGALFPFEITVDAQARVRILSELGGAATALSGRSVETINGVPAGDVARALLAHVHGDSARFRADLLSRRWWFFYWKVYGAPASFELTLAGPAQARLRRPASRAHPSILVGEDDFDRQFAFELRPGTAAVMTIRTFSWPEQTAFEEFTRRAFQQMQASGTRTLIIDVRQNGGGNDAMWLQGLLPYIADRPYRWASRYTKKVLRDDPAKHELQGQVLSGTVDTWSAPRTDDPLHFGGKVYVLIGRGTYSSAVLFADTMQDFGFGTLLGEGASVRSTQTGGVQKIALPQTGLVLWAPRLLLVRPSDAATPLWLTPDIGIDDDPLHPDAMVDAALAIAAAKR</sequence>
<dbReference type="RefSeq" id="WP_206230634.1">
    <property type="nucleotide sequence ID" value="NZ_JAFIWB010000025.1"/>
</dbReference>
<gene>
    <name evidence="3" type="ORF">JR064_17870</name>
</gene>
<feature type="domain" description="Tail specific protease" evidence="2">
    <location>
        <begin position="265"/>
        <end position="416"/>
    </location>
</feature>
<evidence type="ECO:0000313" key="4">
    <source>
        <dbReference type="Proteomes" id="UP000695802"/>
    </source>
</evidence>
<comment type="caution">
    <text evidence="3">The sequence shown here is derived from an EMBL/GenBank/DDBJ whole genome shotgun (WGS) entry which is preliminary data.</text>
</comment>
<dbReference type="Proteomes" id="UP000695802">
    <property type="component" value="Unassembled WGS sequence"/>
</dbReference>
<proteinExistence type="predicted"/>
<evidence type="ECO:0000313" key="3">
    <source>
        <dbReference type="EMBL" id="MBN6104037.1"/>
    </source>
</evidence>
<keyword evidence="1" id="KW-0732">Signal</keyword>
<protein>
    <recommendedName>
        <fullName evidence="2">Tail specific protease domain-containing protein</fullName>
    </recommendedName>
</protein>
<reference evidence="3 4" key="1">
    <citation type="submission" date="2021-02" db="EMBL/GenBank/DDBJ databases">
        <title>Taxonomically Unique Crown Gall-Associated Xanthomonas Stains Have Deficiency in Virulence Repertories.</title>
        <authorList>
            <person name="Mafakheri H."/>
            <person name="Taghavi S.M."/>
            <person name="Dimkic I."/>
            <person name="Nemanja K."/>
            <person name="Osdaghi E."/>
        </authorList>
    </citation>
    <scope>NUCLEOTIDE SEQUENCE [LARGE SCALE GENOMIC DNA]</scope>
    <source>
        <strain evidence="3 4">FX4</strain>
    </source>
</reference>